<feature type="compositionally biased region" description="Basic and acidic residues" evidence="6">
    <location>
        <begin position="9"/>
        <end position="27"/>
    </location>
</feature>
<evidence type="ECO:0000256" key="4">
    <source>
        <dbReference type="ARBA" id="ARBA00023163"/>
    </source>
</evidence>
<keyword evidence="9" id="KW-1185">Reference proteome</keyword>
<proteinExistence type="predicted"/>
<evidence type="ECO:0000313" key="9">
    <source>
        <dbReference type="Proteomes" id="UP001370490"/>
    </source>
</evidence>
<reference evidence="8 9" key="1">
    <citation type="submission" date="2023-12" db="EMBL/GenBank/DDBJ databases">
        <title>A high-quality genome assembly for Dillenia turbinata (Dilleniales).</title>
        <authorList>
            <person name="Chanderbali A."/>
        </authorList>
    </citation>
    <scope>NUCLEOTIDE SEQUENCE [LARGE SCALE GENOMIC DNA]</scope>
    <source>
        <strain evidence="8">LSX21</strain>
        <tissue evidence="8">Leaf</tissue>
    </source>
</reference>
<organism evidence="8 9">
    <name type="scientific">Dillenia turbinata</name>
    <dbReference type="NCBI Taxonomy" id="194707"/>
    <lineage>
        <taxon>Eukaryota</taxon>
        <taxon>Viridiplantae</taxon>
        <taxon>Streptophyta</taxon>
        <taxon>Embryophyta</taxon>
        <taxon>Tracheophyta</taxon>
        <taxon>Spermatophyta</taxon>
        <taxon>Magnoliopsida</taxon>
        <taxon>eudicotyledons</taxon>
        <taxon>Gunneridae</taxon>
        <taxon>Pentapetalae</taxon>
        <taxon>Dilleniales</taxon>
        <taxon>Dilleniaceae</taxon>
        <taxon>Dillenia</taxon>
    </lineage>
</organism>
<feature type="domain" description="TCP" evidence="7">
    <location>
        <begin position="68"/>
        <end position="122"/>
    </location>
</feature>
<evidence type="ECO:0000259" key="7">
    <source>
        <dbReference type="PROSITE" id="PS51369"/>
    </source>
</evidence>
<evidence type="ECO:0000256" key="2">
    <source>
        <dbReference type="ARBA" id="ARBA00023015"/>
    </source>
</evidence>
<dbReference type="PROSITE" id="PS51369">
    <property type="entry name" value="TCP"/>
    <property type="match status" value="1"/>
</dbReference>
<feature type="region of interest" description="Disordered" evidence="6">
    <location>
        <begin position="146"/>
        <end position="179"/>
    </location>
</feature>
<evidence type="ECO:0000256" key="1">
    <source>
        <dbReference type="ARBA" id="ARBA00004123"/>
    </source>
</evidence>
<dbReference type="GO" id="GO:0043565">
    <property type="term" value="F:sequence-specific DNA binding"/>
    <property type="evidence" value="ECO:0007669"/>
    <property type="project" value="TreeGrafter"/>
</dbReference>
<evidence type="ECO:0000256" key="5">
    <source>
        <dbReference type="ARBA" id="ARBA00023242"/>
    </source>
</evidence>
<name>A0AAN8UQS1_9MAGN</name>
<dbReference type="Proteomes" id="UP001370490">
    <property type="component" value="Unassembled WGS sequence"/>
</dbReference>
<keyword evidence="4" id="KW-0804">Transcription</keyword>
<feature type="compositionally biased region" description="Low complexity" evidence="6">
    <location>
        <begin position="146"/>
        <end position="155"/>
    </location>
</feature>
<dbReference type="PANTHER" id="PTHR31072:SF1">
    <property type="entry name" value="TRANSCRIPTION FACTOR TCP9"/>
    <property type="match status" value="1"/>
</dbReference>
<keyword evidence="5" id="KW-0539">Nucleus</keyword>
<dbReference type="InterPro" id="IPR017887">
    <property type="entry name" value="TF_TCP_subgr"/>
</dbReference>
<dbReference type="InterPro" id="IPR005333">
    <property type="entry name" value="Transcription_factor_TCP"/>
</dbReference>
<feature type="region of interest" description="Disordered" evidence="6">
    <location>
        <begin position="1"/>
        <end position="51"/>
    </location>
</feature>
<feature type="region of interest" description="Disordered" evidence="6">
    <location>
        <begin position="62"/>
        <end position="81"/>
    </location>
</feature>
<dbReference type="GO" id="GO:0003700">
    <property type="term" value="F:DNA-binding transcription factor activity"/>
    <property type="evidence" value="ECO:0007669"/>
    <property type="project" value="InterPro"/>
</dbReference>
<comment type="subcellular location">
    <subcellularLocation>
        <location evidence="1">Nucleus</location>
    </subcellularLocation>
</comment>
<comment type="caution">
    <text evidence="8">The sequence shown here is derived from an EMBL/GenBank/DDBJ whole genome shotgun (WGS) entry which is preliminary data.</text>
</comment>
<evidence type="ECO:0000313" key="8">
    <source>
        <dbReference type="EMBL" id="KAK6920215.1"/>
    </source>
</evidence>
<dbReference type="Pfam" id="PF03634">
    <property type="entry name" value="TCP"/>
    <property type="match status" value="1"/>
</dbReference>
<dbReference type="GO" id="GO:0005634">
    <property type="term" value="C:nucleus"/>
    <property type="evidence" value="ECO:0007669"/>
    <property type="project" value="UniProtKB-SubCell"/>
</dbReference>
<keyword evidence="2" id="KW-0805">Transcription regulation</keyword>
<evidence type="ECO:0000256" key="6">
    <source>
        <dbReference type="SAM" id="MobiDB-lite"/>
    </source>
</evidence>
<gene>
    <name evidence="8" type="ORF">RJ641_016119</name>
</gene>
<dbReference type="PANTHER" id="PTHR31072">
    <property type="entry name" value="TRANSCRIPTION FACTOR TCP4-RELATED"/>
    <property type="match status" value="1"/>
</dbReference>
<evidence type="ECO:0000256" key="3">
    <source>
        <dbReference type="ARBA" id="ARBA00023125"/>
    </source>
</evidence>
<dbReference type="EMBL" id="JBAMMX010000021">
    <property type="protein sequence ID" value="KAK6920215.1"/>
    <property type="molecule type" value="Genomic_DNA"/>
</dbReference>
<keyword evidence="3" id="KW-0238">DNA-binding</keyword>
<sequence length="316" mass="34242">MDVVSPTLHKQEIQGQDDKTDLIKDANDTTSFDMKQEGEEEEEEDERSPPVAVKALAAAGTVVKRPSRKDRHTKVEGRGRRIRMPATCAARIFQLTRELGHKSDGETIRWLLEHAEPSIIAATGTGTIPAIAVSVGGTLKIPTTPTTTAAAASTSNQTSEPDQNKRKRKRPANSEYFDPSDVVSAPVVVPTTPPTPMVPQTQLIPMWAIPSNAVAWVVPQQTLTVGSTSSSSSLSGGRQPHHHLWTFQPTALTSLVNIAARPISSFMSTTSETLAAQTSTTTTTPQMLRDFSLEIYEKQELQFMTTPSSPSTTSKN</sequence>
<protein>
    <submittedName>
        <fullName evidence="8">Transcription factor TCP subgroup</fullName>
    </submittedName>
</protein>
<accession>A0AAN8UQS1</accession>
<dbReference type="AlphaFoldDB" id="A0AAN8UQS1"/>